<proteinExistence type="predicted"/>
<protein>
    <submittedName>
        <fullName evidence="1">Uncharacterized protein</fullName>
    </submittedName>
</protein>
<reference evidence="1 2" key="1">
    <citation type="submission" date="2020-08" db="EMBL/GenBank/DDBJ databases">
        <title>Sequencing the genomes of 1000 actinobacteria strains.</title>
        <authorList>
            <person name="Klenk H.-P."/>
        </authorList>
    </citation>
    <scope>NUCLEOTIDE SEQUENCE [LARGE SCALE GENOMIC DNA]</scope>
    <source>
        <strain evidence="1 2">DSM 28796</strain>
    </source>
</reference>
<comment type="caution">
    <text evidence="1">The sequence shown here is derived from an EMBL/GenBank/DDBJ whole genome shotgun (WGS) entry which is preliminary data.</text>
</comment>
<keyword evidence="2" id="KW-1185">Reference proteome</keyword>
<dbReference type="AlphaFoldDB" id="A0A841ADN1"/>
<dbReference type="Proteomes" id="UP000588158">
    <property type="component" value="Unassembled WGS sequence"/>
</dbReference>
<accession>A0A841ADN1</accession>
<organism evidence="1 2">
    <name type="scientific">Brachybacterium aquaticum</name>
    <dbReference type="NCBI Taxonomy" id="1432564"/>
    <lineage>
        <taxon>Bacteria</taxon>
        <taxon>Bacillati</taxon>
        <taxon>Actinomycetota</taxon>
        <taxon>Actinomycetes</taxon>
        <taxon>Micrococcales</taxon>
        <taxon>Dermabacteraceae</taxon>
        <taxon>Brachybacterium</taxon>
    </lineage>
</organism>
<evidence type="ECO:0000313" key="1">
    <source>
        <dbReference type="EMBL" id="MBB5831721.1"/>
    </source>
</evidence>
<gene>
    <name evidence="1" type="ORF">HNR70_001534</name>
</gene>
<dbReference type="EMBL" id="JACHLZ010000001">
    <property type="protein sequence ID" value="MBB5831721.1"/>
    <property type="molecule type" value="Genomic_DNA"/>
</dbReference>
<dbReference type="RefSeq" id="WP_184325139.1">
    <property type="nucleotide sequence ID" value="NZ_JACHLZ010000001.1"/>
</dbReference>
<evidence type="ECO:0000313" key="2">
    <source>
        <dbReference type="Proteomes" id="UP000588158"/>
    </source>
</evidence>
<sequence length="124" mass="12854">MPSFRMHLPIGHLRQGVTPADVLREAADALSALHVVESKDVEAPLVAGRRIGRVVLRFGVEPSSTADEDAAARAALAAVVAHLEERVGTIAPASAVVLTRGHAGRFRPIPPSAAQGGVAGFELP</sequence>
<name>A0A841ADN1_9MICO</name>